<dbReference type="EMBL" id="SKBN01000181">
    <property type="protein sequence ID" value="TGJ81182.1"/>
    <property type="molecule type" value="Genomic_DNA"/>
</dbReference>
<dbReference type="OrthoDB" id="4778630at2759"/>
<dbReference type="Proteomes" id="UP000297716">
    <property type="component" value="Unassembled WGS sequence"/>
</dbReference>
<keyword evidence="4" id="KW-1185">Reference proteome</keyword>
<keyword evidence="2" id="KW-0812">Transmembrane</keyword>
<comment type="caution">
    <text evidence="3">The sequence shown here is derived from an EMBL/GenBank/DDBJ whole genome shotgun (WGS) entry which is preliminary data.</text>
</comment>
<feature type="region of interest" description="Disordered" evidence="1">
    <location>
        <begin position="127"/>
        <end position="162"/>
    </location>
</feature>
<keyword evidence="2" id="KW-1133">Transmembrane helix</keyword>
<name>A0A4Z0YXQ4_9PEZI</name>
<keyword evidence="2" id="KW-0472">Membrane</keyword>
<protein>
    <submittedName>
        <fullName evidence="3">Uncharacterized protein</fullName>
    </submittedName>
</protein>
<sequence length="259" mass="29647">MSQLYYYLPYLPNFGENWAIDIFRWFLAAKVPLPVLVGVPAAILVAINSKLIFNVFVRYTEMSADLMMKLSLFLMFLPFTALLVIRDLFFGIHVLDSPIPLWILDFLRGFRTGLGRCLAVFSRDLDDDDDDDDDDDAAEAAPPARGQYYPAPNDRTRRTPRSLSQEIDSWEPSVERVLPVLAFCVFVLFLLFVVCKLCSFFDEDGWCATSDVCGGPNASGEFSCLWYNENVIRKASLIAKKPLRYRFFYNGTRIQLPDR</sequence>
<evidence type="ECO:0000313" key="4">
    <source>
        <dbReference type="Proteomes" id="UP000297716"/>
    </source>
</evidence>
<feature type="transmembrane region" description="Helical" evidence="2">
    <location>
        <begin position="73"/>
        <end position="95"/>
    </location>
</feature>
<proteinExistence type="predicted"/>
<feature type="transmembrane region" description="Helical" evidence="2">
    <location>
        <begin position="33"/>
        <end position="53"/>
    </location>
</feature>
<feature type="transmembrane region" description="Helical" evidence="2">
    <location>
        <begin position="177"/>
        <end position="195"/>
    </location>
</feature>
<gene>
    <name evidence="3" type="ORF">E0Z10_g7587</name>
</gene>
<reference evidence="3 4" key="1">
    <citation type="submission" date="2019-03" db="EMBL/GenBank/DDBJ databases">
        <title>Draft genome sequence of Xylaria hypoxylon DSM 108379, a ubiquitous saprotrophic-parasitic fungi on hardwood.</title>
        <authorList>
            <person name="Buettner E."/>
            <person name="Leonhardt S."/>
            <person name="Gebauer A.M."/>
            <person name="Liers C."/>
            <person name="Hofrichter M."/>
            <person name="Kellner H."/>
        </authorList>
    </citation>
    <scope>NUCLEOTIDE SEQUENCE [LARGE SCALE GENOMIC DNA]</scope>
    <source>
        <strain evidence="3 4">DSM 108379</strain>
    </source>
</reference>
<evidence type="ECO:0000313" key="3">
    <source>
        <dbReference type="EMBL" id="TGJ81182.1"/>
    </source>
</evidence>
<organism evidence="3 4">
    <name type="scientific">Xylaria hypoxylon</name>
    <dbReference type="NCBI Taxonomy" id="37992"/>
    <lineage>
        <taxon>Eukaryota</taxon>
        <taxon>Fungi</taxon>
        <taxon>Dikarya</taxon>
        <taxon>Ascomycota</taxon>
        <taxon>Pezizomycotina</taxon>
        <taxon>Sordariomycetes</taxon>
        <taxon>Xylariomycetidae</taxon>
        <taxon>Xylariales</taxon>
        <taxon>Xylariaceae</taxon>
        <taxon>Xylaria</taxon>
    </lineage>
</organism>
<dbReference type="AlphaFoldDB" id="A0A4Z0YXQ4"/>
<accession>A0A4Z0YXQ4</accession>
<feature type="compositionally biased region" description="Acidic residues" evidence="1">
    <location>
        <begin position="127"/>
        <end position="138"/>
    </location>
</feature>
<evidence type="ECO:0000256" key="2">
    <source>
        <dbReference type="SAM" id="Phobius"/>
    </source>
</evidence>
<evidence type="ECO:0000256" key="1">
    <source>
        <dbReference type="SAM" id="MobiDB-lite"/>
    </source>
</evidence>